<dbReference type="CDD" id="cd04765">
    <property type="entry name" value="HTH_MlrA-like_sg2"/>
    <property type="match status" value="1"/>
</dbReference>
<evidence type="ECO:0000256" key="2">
    <source>
        <dbReference type="SAM" id="MobiDB-lite"/>
    </source>
</evidence>
<dbReference type="RefSeq" id="WP_146887052.1">
    <property type="nucleotide sequence ID" value="NZ_BJYG01000012.1"/>
</dbReference>
<evidence type="ECO:0000256" key="1">
    <source>
        <dbReference type="ARBA" id="ARBA00023125"/>
    </source>
</evidence>
<accession>A0A511XJ32</accession>
<dbReference type="SUPFAM" id="SSF46955">
    <property type="entry name" value="Putative DNA-binding domain"/>
    <property type="match status" value="1"/>
</dbReference>
<name>A0A511XJ32_9PROT</name>
<dbReference type="Gene3D" id="1.10.1660.10">
    <property type="match status" value="1"/>
</dbReference>
<dbReference type="GO" id="GO:0003700">
    <property type="term" value="F:DNA-binding transcription factor activity"/>
    <property type="evidence" value="ECO:0007669"/>
    <property type="project" value="InterPro"/>
</dbReference>
<evidence type="ECO:0000313" key="5">
    <source>
        <dbReference type="Proteomes" id="UP000321746"/>
    </source>
</evidence>
<dbReference type="GO" id="GO:0003677">
    <property type="term" value="F:DNA binding"/>
    <property type="evidence" value="ECO:0007669"/>
    <property type="project" value="UniProtKB-KW"/>
</dbReference>
<dbReference type="PANTHER" id="PTHR30204">
    <property type="entry name" value="REDOX-CYCLING DRUG-SENSING TRANSCRIPTIONAL ACTIVATOR SOXR"/>
    <property type="match status" value="1"/>
</dbReference>
<feature type="region of interest" description="Disordered" evidence="2">
    <location>
        <begin position="1"/>
        <end position="27"/>
    </location>
</feature>
<protein>
    <recommendedName>
        <fullName evidence="3">HTH merR-type domain-containing protein</fullName>
    </recommendedName>
</protein>
<feature type="compositionally biased region" description="Polar residues" evidence="2">
    <location>
        <begin position="1"/>
        <end position="17"/>
    </location>
</feature>
<dbReference type="Proteomes" id="UP000321746">
    <property type="component" value="Unassembled WGS sequence"/>
</dbReference>
<dbReference type="EMBL" id="BJYG01000012">
    <property type="protein sequence ID" value="GEN62948.1"/>
    <property type="molecule type" value="Genomic_DNA"/>
</dbReference>
<organism evidence="4 5">
    <name type="scientific">Acetobacter oeni</name>
    <dbReference type="NCBI Taxonomy" id="304077"/>
    <lineage>
        <taxon>Bacteria</taxon>
        <taxon>Pseudomonadati</taxon>
        <taxon>Pseudomonadota</taxon>
        <taxon>Alphaproteobacteria</taxon>
        <taxon>Acetobacterales</taxon>
        <taxon>Acetobacteraceae</taxon>
        <taxon>Acetobacter</taxon>
    </lineage>
</organism>
<keyword evidence="1" id="KW-0238">DNA-binding</keyword>
<dbReference type="SMART" id="SM00422">
    <property type="entry name" value="HTH_MERR"/>
    <property type="match status" value="1"/>
</dbReference>
<dbReference type="OrthoDB" id="9810140at2"/>
<dbReference type="InterPro" id="IPR000551">
    <property type="entry name" value="MerR-type_HTH_dom"/>
</dbReference>
<dbReference type="PROSITE" id="PS50937">
    <property type="entry name" value="HTH_MERR_2"/>
    <property type="match status" value="1"/>
</dbReference>
<dbReference type="InterPro" id="IPR047057">
    <property type="entry name" value="MerR_fam"/>
</dbReference>
<reference evidence="4 5" key="1">
    <citation type="submission" date="2019-07" db="EMBL/GenBank/DDBJ databases">
        <title>Whole genome shotgun sequence of Acetobacter oeni NBRC 105207.</title>
        <authorList>
            <person name="Hosoyama A."/>
            <person name="Uohara A."/>
            <person name="Ohji S."/>
            <person name="Ichikawa N."/>
        </authorList>
    </citation>
    <scope>NUCLEOTIDE SEQUENCE [LARGE SCALE GENOMIC DNA]</scope>
    <source>
        <strain evidence="4 5">NBRC 105207</strain>
    </source>
</reference>
<proteinExistence type="predicted"/>
<gene>
    <name evidence="4" type="ORF">AOE01nite_11720</name>
</gene>
<dbReference type="AlphaFoldDB" id="A0A511XJ32"/>
<dbReference type="PANTHER" id="PTHR30204:SF15">
    <property type="entry name" value="BLL5018 PROTEIN"/>
    <property type="match status" value="1"/>
</dbReference>
<evidence type="ECO:0000313" key="4">
    <source>
        <dbReference type="EMBL" id="GEN62948.1"/>
    </source>
</evidence>
<feature type="domain" description="HTH merR-type" evidence="3">
    <location>
        <begin position="37"/>
        <end position="105"/>
    </location>
</feature>
<dbReference type="Pfam" id="PF13411">
    <property type="entry name" value="MerR_1"/>
    <property type="match status" value="1"/>
</dbReference>
<evidence type="ECO:0000259" key="3">
    <source>
        <dbReference type="PROSITE" id="PS50937"/>
    </source>
</evidence>
<keyword evidence="5" id="KW-1185">Reference proteome</keyword>
<sequence>MSESQARGENNSAASSDNWHECEANGQSRKGPLAFRTISEVADELKIPQHVLRFWEARFEQVRPLKRGGGRRYYRPEDIDLLRSIADLLYVKGYTIKGVQRVLHGQGEETAGSDQADVKESIKNPTNTEYLFGDASPQEKCSDEKAVALPSINKNLTSLSDYQCVCEENSHLRSGLLNILTELQFIKDLILNIE</sequence>
<comment type="caution">
    <text evidence="4">The sequence shown here is derived from an EMBL/GenBank/DDBJ whole genome shotgun (WGS) entry which is preliminary data.</text>
</comment>
<dbReference type="InterPro" id="IPR009061">
    <property type="entry name" value="DNA-bd_dom_put_sf"/>
</dbReference>